<reference evidence="1 2" key="1">
    <citation type="submission" date="2020-08" db="EMBL/GenBank/DDBJ databases">
        <title>Genome public.</title>
        <authorList>
            <person name="Liu C."/>
            <person name="Sun Q."/>
        </authorList>
    </citation>
    <scope>NUCLEOTIDE SEQUENCE [LARGE SCALE GENOMIC DNA]</scope>
    <source>
        <strain evidence="1 2">BX1</strain>
    </source>
</reference>
<dbReference type="RefSeq" id="WP_262399900.1">
    <property type="nucleotide sequence ID" value="NZ_JACRTB010000010.1"/>
</dbReference>
<organism evidence="1 2">
    <name type="scientific">Yanshouia hominis</name>
    <dbReference type="NCBI Taxonomy" id="2763673"/>
    <lineage>
        <taxon>Bacteria</taxon>
        <taxon>Bacillati</taxon>
        <taxon>Bacillota</taxon>
        <taxon>Clostridia</taxon>
        <taxon>Eubacteriales</taxon>
        <taxon>Oscillospiraceae</taxon>
        <taxon>Yanshouia</taxon>
    </lineage>
</organism>
<name>A0ABR7NKK2_9FIRM</name>
<dbReference type="Proteomes" id="UP000658131">
    <property type="component" value="Unassembled WGS sequence"/>
</dbReference>
<evidence type="ECO:0000313" key="2">
    <source>
        <dbReference type="Proteomes" id="UP000658131"/>
    </source>
</evidence>
<keyword evidence="2" id="KW-1185">Reference proteome</keyword>
<protein>
    <submittedName>
        <fullName evidence="1">Uncharacterized protein</fullName>
    </submittedName>
</protein>
<accession>A0ABR7NKK2</accession>
<comment type="caution">
    <text evidence="1">The sequence shown here is derived from an EMBL/GenBank/DDBJ whole genome shotgun (WGS) entry which is preliminary data.</text>
</comment>
<proteinExistence type="predicted"/>
<evidence type="ECO:0000313" key="1">
    <source>
        <dbReference type="EMBL" id="MBC8576372.1"/>
    </source>
</evidence>
<dbReference type="EMBL" id="JACRTB010000010">
    <property type="protein sequence ID" value="MBC8576372.1"/>
    <property type="molecule type" value="Genomic_DNA"/>
</dbReference>
<sequence length="143" mass="16422">MQAQVFCFAARPVLYTGYGRDRFRSGRKIVLQQIEFDGLQPENTEWVKIMSSKLKDAKRFEIHCWEDETEEIAMALRCGELKETDWRGGKVIAGAITPELIGLLLTLPKPADTEVYHKMTPFFSIFLDNGFSSEHYGTELNQQ</sequence>
<gene>
    <name evidence="1" type="ORF">H8717_08140</name>
</gene>